<protein>
    <submittedName>
        <fullName evidence="3">PEP-CTERM sorting domain-containing protein</fullName>
    </submittedName>
</protein>
<comment type="caution">
    <text evidence="3">The sequence shown here is derived from an EMBL/GenBank/DDBJ whole genome shotgun (WGS) entry which is preliminary data.</text>
</comment>
<keyword evidence="4" id="KW-1185">Reference proteome</keyword>
<keyword evidence="1" id="KW-0732">Signal</keyword>
<sequence>MNTYKNILTLAVLGAASWAGTMQLDAASYTFLGGGSITVGANWENDSDNSTGTVPGSGDTGVIAVDGTYAANIWNTSGANILQTGGDIVSSGGGTSQNFNFNGGSTYTMTGGSFTSRGLLANGTTINLLGGTWTVGNGTSGSGFGVGNGGTLNIGGTMIIDNNRTTAHGFSSSSGTIDFAADWTGSWTNPTVDTAAWKTEITTGNYTLGGVDITEISFDEDFVVTGNTLSLVAVPEPSSAALLGLGGLALIMRRRK</sequence>
<proteinExistence type="predicted"/>
<dbReference type="AlphaFoldDB" id="A0AAE2SE97"/>
<accession>A0AAE2SE97</accession>
<dbReference type="Pfam" id="PF07589">
    <property type="entry name" value="PEP-CTERM"/>
    <property type="match status" value="1"/>
</dbReference>
<dbReference type="EMBL" id="JAENIG010000006">
    <property type="protein sequence ID" value="MBK1855309.1"/>
    <property type="molecule type" value="Genomic_DNA"/>
</dbReference>
<evidence type="ECO:0000259" key="2">
    <source>
        <dbReference type="Pfam" id="PF07589"/>
    </source>
</evidence>
<evidence type="ECO:0000313" key="4">
    <source>
        <dbReference type="Proteomes" id="UP000634206"/>
    </source>
</evidence>
<feature type="domain" description="Ice-binding protein C-terminal" evidence="2">
    <location>
        <begin position="233"/>
        <end position="255"/>
    </location>
</feature>
<dbReference type="InterPro" id="IPR013424">
    <property type="entry name" value="Ice-binding_C"/>
</dbReference>
<dbReference type="NCBIfam" id="TIGR02595">
    <property type="entry name" value="PEP_CTERM"/>
    <property type="match status" value="1"/>
</dbReference>
<dbReference type="RefSeq" id="WP_309489922.1">
    <property type="nucleotide sequence ID" value="NZ_JAENIG010000006.1"/>
</dbReference>
<feature type="chain" id="PRO_5042273058" evidence="1">
    <location>
        <begin position="27"/>
        <end position="256"/>
    </location>
</feature>
<reference evidence="3" key="1">
    <citation type="submission" date="2021-01" db="EMBL/GenBank/DDBJ databases">
        <title>Modified the classification status of verrucomicrobia.</title>
        <authorList>
            <person name="Feng X."/>
        </authorList>
    </citation>
    <scope>NUCLEOTIDE SEQUENCE</scope>
    <source>
        <strain evidence="3">5K15</strain>
    </source>
</reference>
<evidence type="ECO:0000256" key="1">
    <source>
        <dbReference type="SAM" id="SignalP"/>
    </source>
</evidence>
<organism evidence="3 4">
    <name type="scientific">Oceaniferula flava</name>
    <dbReference type="NCBI Taxonomy" id="2800421"/>
    <lineage>
        <taxon>Bacteria</taxon>
        <taxon>Pseudomonadati</taxon>
        <taxon>Verrucomicrobiota</taxon>
        <taxon>Verrucomicrobiia</taxon>
        <taxon>Verrucomicrobiales</taxon>
        <taxon>Verrucomicrobiaceae</taxon>
        <taxon>Oceaniferula</taxon>
    </lineage>
</organism>
<gene>
    <name evidence="3" type="ORF">JIN83_10090</name>
</gene>
<evidence type="ECO:0000313" key="3">
    <source>
        <dbReference type="EMBL" id="MBK1855309.1"/>
    </source>
</evidence>
<dbReference type="Proteomes" id="UP000634206">
    <property type="component" value="Unassembled WGS sequence"/>
</dbReference>
<name>A0AAE2SE97_9BACT</name>
<feature type="signal peptide" evidence="1">
    <location>
        <begin position="1"/>
        <end position="26"/>
    </location>
</feature>